<keyword evidence="4" id="KW-1185">Reference proteome</keyword>
<proteinExistence type="predicted"/>
<evidence type="ECO:0000259" key="2">
    <source>
        <dbReference type="Pfam" id="PF09828"/>
    </source>
</evidence>
<gene>
    <name evidence="3" type="ORF">Alo02nite_90190</name>
</gene>
<evidence type="ECO:0000313" key="4">
    <source>
        <dbReference type="Proteomes" id="UP000631312"/>
    </source>
</evidence>
<evidence type="ECO:0000313" key="3">
    <source>
        <dbReference type="EMBL" id="GIE46121.1"/>
    </source>
</evidence>
<feature type="domain" description="ChrB C-terminal" evidence="2">
    <location>
        <begin position="95"/>
        <end position="148"/>
    </location>
</feature>
<dbReference type="Pfam" id="PF09828">
    <property type="entry name" value="ChrB_C"/>
    <property type="match status" value="1"/>
</dbReference>
<organism evidence="3 4">
    <name type="scientific">Actinoplanes lobatus</name>
    <dbReference type="NCBI Taxonomy" id="113568"/>
    <lineage>
        <taxon>Bacteria</taxon>
        <taxon>Bacillati</taxon>
        <taxon>Actinomycetota</taxon>
        <taxon>Actinomycetes</taxon>
        <taxon>Micromonosporales</taxon>
        <taxon>Micromonosporaceae</taxon>
        <taxon>Actinoplanes</taxon>
    </lineage>
</organism>
<accession>A0ABQ4AYL8</accession>
<evidence type="ECO:0000256" key="1">
    <source>
        <dbReference type="SAM" id="MobiDB-lite"/>
    </source>
</evidence>
<dbReference type="Proteomes" id="UP000631312">
    <property type="component" value="Unassembled WGS sequence"/>
</dbReference>
<comment type="caution">
    <text evidence="3">The sequence shown here is derived from an EMBL/GenBank/DDBJ whole genome shotgun (WGS) entry which is preliminary data.</text>
</comment>
<dbReference type="EMBL" id="BOMP01000188">
    <property type="protein sequence ID" value="GIE46121.1"/>
    <property type="molecule type" value="Genomic_DNA"/>
</dbReference>
<feature type="region of interest" description="Disordered" evidence="1">
    <location>
        <begin position="1"/>
        <end position="29"/>
    </location>
</feature>
<protein>
    <recommendedName>
        <fullName evidence="2">ChrB C-terminal domain-containing protein</fullName>
    </recommendedName>
</protein>
<reference evidence="3 4" key="1">
    <citation type="submission" date="2021-01" db="EMBL/GenBank/DDBJ databases">
        <title>Whole genome shotgun sequence of Actinoplanes lobatus NBRC 12513.</title>
        <authorList>
            <person name="Komaki H."/>
            <person name="Tamura T."/>
        </authorList>
    </citation>
    <scope>NUCLEOTIDE SEQUENCE [LARGE SCALE GENOMIC DNA]</scope>
    <source>
        <strain evidence="3 4">NBRC 12513</strain>
    </source>
</reference>
<dbReference type="InterPro" id="IPR018634">
    <property type="entry name" value="ChrB_C"/>
</dbReference>
<name>A0ABQ4AYL8_9ACTN</name>
<sequence length="161" mass="17713">MTLTLSGRAAAEFGPPPCHLPAGRSQDPRTEFDDEAVLLGHRHELRGTDRAPLWVFPAHQRLDSGDTALREGYDRLVDDPELAGVQPDAHLGASWKIAEIIHEADIGDEKFDVPEAPGLDVILRGLSMIGDDEQTLQLTGPMFDGLYECQRRSLLLNRPPA</sequence>